<keyword evidence="5 6" id="KW-0472">Membrane</keyword>
<evidence type="ECO:0000259" key="7">
    <source>
        <dbReference type="Pfam" id="PF06271"/>
    </source>
</evidence>
<evidence type="ECO:0000256" key="2">
    <source>
        <dbReference type="ARBA" id="ARBA00022475"/>
    </source>
</evidence>
<comment type="caution">
    <text evidence="8">The sequence shown here is derived from an EMBL/GenBank/DDBJ whole genome shotgun (WGS) entry which is preliminary data.</text>
</comment>
<keyword evidence="2" id="KW-1003">Cell membrane</keyword>
<dbReference type="PANTHER" id="PTHR36115">
    <property type="entry name" value="PROLINE-RICH ANTIGEN HOMOLOG-RELATED"/>
    <property type="match status" value="1"/>
</dbReference>
<evidence type="ECO:0000256" key="5">
    <source>
        <dbReference type="ARBA" id="ARBA00023136"/>
    </source>
</evidence>
<protein>
    <submittedName>
        <fullName evidence="8">RDD family protein</fullName>
    </submittedName>
</protein>
<dbReference type="PANTHER" id="PTHR36115:SF9">
    <property type="entry name" value="LMO1584 PROTEIN"/>
    <property type="match status" value="1"/>
</dbReference>
<sequence>MTDEQLGRPAVAPLVDSEINRSFTQGNSSKENKHRYPDYFYAGFWIRFFAYIVDTLCITAITGIFIGVPFNLLGLEKSSQTFSVYGILSLVIYLGYFILLTKLNQGQTIGKMIFGIQVVCFSEERLSWSTVLVREGACRFILKNTIFSLGYLVSIFTPNKQHLGDLFTETSVVTLNMLKASDCKGALNYHEQP</sequence>
<evidence type="ECO:0000256" key="4">
    <source>
        <dbReference type="ARBA" id="ARBA00022989"/>
    </source>
</evidence>
<feature type="transmembrane region" description="Helical" evidence="6">
    <location>
        <begin position="48"/>
        <end position="70"/>
    </location>
</feature>
<name>A0ABS3L775_9ENTE</name>
<gene>
    <name evidence="8" type="ORF">JZO70_04780</name>
</gene>
<feature type="domain" description="RDD" evidence="7">
    <location>
        <begin position="41"/>
        <end position="168"/>
    </location>
</feature>
<evidence type="ECO:0000256" key="6">
    <source>
        <dbReference type="SAM" id="Phobius"/>
    </source>
</evidence>
<comment type="subcellular location">
    <subcellularLocation>
        <location evidence="1">Cell membrane</location>
        <topology evidence="1">Multi-pass membrane protein</topology>
    </subcellularLocation>
</comment>
<dbReference type="Proteomes" id="UP000664601">
    <property type="component" value="Unassembled WGS sequence"/>
</dbReference>
<keyword evidence="4 6" id="KW-1133">Transmembrane helix</keyword>
<dbReference type="RefSeq" id="WP_207672405.1">
    <property type="nucleotide sequence ID" value="NZ_JAFREM010000008.1"/>
</dbReference>
<feature type="transmembrane region" description="Helical" evidence="6">
    <location>
        <begin position="82"/>
        <end position="101"/>
    </location>
</feature>
<proteinExistence type="predicted"/>
<reference evidence="8 9" key="1">
    <citation type="submission" date="2021-03" db="EMBL/GenBank/DDBJ databases">
        <title>Enterococcal diversity collection.</title>
        <authorList>
            <person name="Gilmore M.S."/>
            <person name="Schwartzman J."/>
            <person name="Van Tyne D."/>
            <person name="Martin M."/>
            <person name="Earl A.M."/>
            <person name="Manson A.L."/>
            <person name="Straub T."/>
            <person name="Salamzade R."/>
            <person name="Saavedra J."/>
            <person name="Lebreton F."/>
            <person name="Prichula J."/>
            <person name="Schaufler K."/>
            <person name="Gaca A."/>
            <person name="Sgardioli B."/>
            <person name="Wagenaar J."/>
            <person name="Strong T."/>
        </authorList>
    </citation>
    <scope>NUCLEOTIDE SEQUENCE [LARGE SCALE GENOMIC DNA]</scope>
    <source>
        <strain evidence="8 9">669A</strain>
    </source>
</reference>
<evidence type="ECO:0000256" key="3">
    <source>
        <dbReference type="ARBA" id="ARBA00022692"/>
    </source>
</evidence>
<evidence type="ECO:0000313" key="9">
    <source>
        <dbReference type="Proteomes" id="UP000664601"/>
    </source>
</evidence>
<dbReference type="EMBL" id="JAFREM010000008">
    <property type="protein sequence ID" value="MBO1305462.1"/>
    <property type="molecule type" value="Genomic_DNA"/>
</dbReference>
<organism evidence="8 9">
    <name type="scientific">Candidatus Enterococcus moelleringii</name>
    <dbReference type="NCBI Taxonomy" id="2815325"/>
    <lineage>
        <taxon>Bacteria</taxon>
        <taxon>Bacillati</taxon>
        <taxon>Bacillota</taxon>
        <taxon>Bacilli</taxon>
        <taxon>Lactobacillales</taxon>
        <taxon>Enterococcaceae</taxon>
        <taxon>Enterococcus</taxon>
    </lineage>
</organism>
<dbReference type="InterPro" id="IPR051791">
    <property type="entry name" value="Pra-immunoreactive"/>
</dbReference>
<keyword evidence="9" id="KW-1185">Reference proteome</keyword>
<dbReference type="InterPro" id="IPR010432">
    <property type="entry name" value="RDD"/>
</dbReference>
<dbReference type="Pfam" id="PF06271">
    <property type="entry name" value="RDD"/>
    <property type="match status" value="1"/>
</dbReference>
<accession>A0ABS3L775</accession>
<evidence type="ECO:0000313" key="8">
    <source>
        <dbReference type="EMBL" id="MBO1305462.1"/>
    </source>
</evidence>
<keyword evidence="3 6" id="KW-0812">Transmembrane</keyword>
<evidence type="ECO:0000256" key="1">
    <source>
        <dbReference type="ARBA" id="ARBA00004651"/>
    </source>
</evidence>